<gene>
    <name evidence="1" type="ORF">Ade02nite_00180</name>
</gene>
<reference evidence="1 2" key="1">
    <citation type="submission" date="2021-01" db="EMBL/GenBank/DDBJ databases">
        <title>Whole genome shotgun sequence of Actinoplanes deccanensis NBRC 13994.</title>
        <authorList>
            <person name="Komaki H."/>
            <person name="Tamura T."/>
        </authorList>
    </citation>
    <scope>NUCLEOTIDE SEQUENCE [LARGE SCALE GENOMIC DNA]</scope>
    <source>
        <strain evidence="1 2">NBRC 13994</strain>
    </source>
</reference>
<name>A0ABQ3XUQ8_9ACTN</name>
<organism evidence="1 2">
    <name type="scientific">Paractinoplanes deccanensis</name>
    <dbReference type="NCBI Taxonomy" id="113561"/>
    <lineage>
        <taxon>Bacteria</taxon>
        <taxon>Bacillati</taxon>
        <taxon>Actinomycetota</taxon>
        <taxon>Actinomycetes</taxon>
        <taxon>Micromonosporales</taxon>
        <taxon>Micromonosporaceae</taxon>
        <taxon>Paractinoplanes</taxon>
    </lineage>
</organism>
<evidence type="ECO:0000313" key="1">
    <source>
        <dbReference type="EMBL" id="GID71377.1"/>
    </source>
</evidence>
<sequence length="181" mass="19865">MWVTGGHYQAWATFLERWGAGENLDPATLPALTKDDFAGDSWQRLADRITGALSARLTVWSDTLARELSAARDEFAAARALNHARWSLPPVRALAAAPGIPEELRGRLIGLVDGHIEATQRQIDEQIQRLRSAGVPRAAVEARLRTVRDNPLTAVTRAPHVTGGGWDRDPAATPRRRVILD</sequence>
<accession>A0ABQ3XUQ8</accession>
<comment type="caution">
    <text evidence="1">The sequence shown here is derived from an EMBL/GenBank/DDBJ whole genome shotgun (WGS) entry which is preliminary data.</text>
</comment>
<proteinExistence type="predicted"/>
<dbReference type="Proteomes" id="UP000609879">
    <property type="component" value="Unassembled WGS sequence"/>
</dbReference>
<evidence type="ECO:0000313" key="2">
    <source>
        <dbReference type="Proteomes" id="UP000609879"/>
    </source>
</evidence>
<keyword evidence="2" id="KW-1185">Reference proteome</keyword>
<dbReference type="RefSeq" id="WP_203759230.1">
    <property type="nucleotide sequence ID" value="NZ_BAAABO010000004.1"/>
</dbReference>
<dbReference type="EMBL" id="BOMI01000001">
    <property type="protein sequence ID" value="GID71377.1"/>
    <property type="molecule type" value="Genomic_DNA"/>
</dbReference>
<protein>
    <submittedName>
        <fullName evidence="1">Uncharacterized protein</fullName>
    </submittedName>
</protein>